<feature type="domain" description="Domain of unknown function DB" evidence="2">
    <location>
        <begin position="35"/>
        <end position="133"/>
    </location>
</feature>
<accession>A0A915IF32</accession>
<evidence type="ECO:0000313" key="3">
    <source>
        <dbReference type="Proteomes" id="UP000887565"/>
    </source>
</evidence>
<dbReference type="Pfam" id="PF01682">
    <property type="entry name" value="DB"/>
    <property type="match status" value="1"/>
</dbReference>
<name>A0A915IF32_ROMCU</name>
<proteinExistence type="predicted"/>
<dbReference type="Proteomes" id="UP000887565">
    <property type="component" value="Unplaced"/>
</dbReference>
<keyword evidence="3" id="KW-1185">Reference proteome</keyword>
<dbReference type="AlphaFoldDB" id="A0A915IF32"/>
<evidence type="ECO:0000313" key="4">
    <source>
        <dbReference type="WBParaSite" id="nRc.2.0.1.t11831-RA"/>
    </source>
</evidence>
<organism evidence="3 4">
    <name type="scientific">Romanomermis culicivorax</name>
    <name type="common">Nematode worm</name>
    <dbReference type="NCBI Taxonomy" id="13658"/>
    <lineage>
        <taxon>Eukaryota</taxon>
        <taxon>Metazoa</taxon>
        <taxon>Ecdysozoa</taxon>
        <taxon>Nematoda</taxon>
        <taxon>Enoplea</taxon>
        <taxon>Dorylaimia</taxon>
        <taxon>Mermithida</taxon>
        <taxon>Mermithoidea</taxon>
        <taxon>Mermithidae</taxon>
        <taxon>Romanomermis</taxon>
    </lineage>
</organism>
<feature type="chain" id="PRO_5037769868" description="Domain of unknown function DB domain-containing protein" evidence="1">
    <location>
        <begin position="21"/>
        <end position="158"/>
    </location>
</feature>
<evidence type="ECO:0000256" key="1">
    <source>
        <dbReference type="SAM" id="SignalP"/>
    </source>
</evidence>
<sequence length="158" mass="17277">MNAVRLLIVLAAWLVAAVGGLCMTDSCLHTRIQKCCHDMGQRIGKRTECLRFCGFNVTSDLLFEEGGDCLDQLQVLMYCSSEGGDHTQCCKNKGVDNKCMPFCRGDVSGLCPDDVAGDYPECITAIGDIMACHKQALSSDSVQWTVKSKSPRMKKCPK</sequence>
<evidence type="ECO:0000259" key="2">
    <source>
        <dbReference type="Pfam" id="PF01682"/>
    </source>
</evidence>
<dbReference type="WBParaSite" id="nRc.2.0.1.t11831-RA">
    <property type="protein sequence ID" value="nRc.2.0.1.t11831-RA"/>
    <property type="gene ID" value="nRc.2.0.1.g11831"/>
</dbReference>
<keyword evidence="1" id="KW-0732">Signal</keyword>
<feature type="signal peptide" evidence="1">
    <location>
        <begin position="1"/>
        <end position="20"/>
    </location>
</feature>
<reference evidence="4" key="1">
    <citation type="submission" date="2022-11" db="UniProtKB">
        <authorList>
            <consortium name="WormBaseParasite"/>
        </authorList>
    </citation>
    <scope>IDENTIFICATION</scope>
</reference>
<dbReference type="InterPro" id="IPR002602">
    <property type="entry name" value="DB"/>
</dbReference>
<protein>
    <recommendedName>
        <fullName evidence="2">Domain of unknown function DB domain-containing protein</fullName>
    </recommendedName>
</protein>